<evidence type="ECO:0000313" key="2">
    <source>
        <dbReference type="EMBL" id="KAF9527985.1"/>
    </source>
</evidence>
<gene>
    <name evidence="2" type="ORF">CPB83DRAFT_855127</name>
</gene>
<reference evidence="2" key="1">
    <citation type="submission" date="2020-11" db="EMBL/GenBank/DDBJ databases">
        <authorList>
            <consortium name="DOE Joint Genome Institute"/>
            <person name="Ahrendt S."/>
            <person name="Riley R."/>
            <person name="Andreopoulos W."/>
            <person name="Labutti K."/>
            <person name="Pangilinan J."/>
            <person name="Ruiz-Duenas F.J."/>
            <person name="Barrasa J.M."/>
            <person name="Sanchez-Garcia M."/>
            <person name="Camarero S."/>
            <person name="Miyauchi S."/>
            <person name="Serrano A."/>
            <person name="Linde D."/>
            <person name="Babiker R."/>
            <person name="Drula E."/>
            <person name="Ayuso-Fernandez I."/>
            <person name="Pacheco R."/>
            <person name="Padilla G."/>
            <person name="Ferreira P."/>
            <person name="Barriuso J."/>
            <person name="Kellner H."/>
            <person name="Castanera R."/>
            <person name="Alfaro M."/>
            <person name="Ramirez L."/>
            <person name="Pisabarro A.G."/>
            <person name="Kuo A."/>
            <person name="Tritt A."/>
            <person name="Lipzen A."/>
            <person name="He G."/>
            <person name="Yan M."/>
            <person name="Ng V."/>
            <person name="Cullen D."/>
            <person name="Martin F."/>
            <person name="Rosso M.-N."/>
            <person name="Henrissat B."/>
            <person name="Hibbett D."/>
            <person name="Martinez A.T."/>
            <person name="Grigoriev I.V."/>
        </authorList>
    </citation>
    <scope>NUCLEOTIDE SEQUENCE</scope>
    <source>
        <strain evidence="2">CBS 506.95</strain>
    </source>
</reference>
<dbReference type="Proteomes" id="UP000807306">
    <property type="component" value="Unassembled WGS sequence"/>
</dbReference>
<evidence type="ECO:0000256" key="1">
    <source>
        <dbReference type="SAM" id="MobiDB-lite"/>
    </source>
</evidence>
<proteinExistence type="predicted"/>
<comment type="caution">
    <text evidence="2">The sequence shown here is derived from an EMBL/GenBank/DDBJ whole genome shotgun (WGS) entry which is preliminary data.</text>
</comment>
<evidence type="ECO:0000313" key="3">
    <source>
        <dbReference type="Proteomes" id="UP000807306"/>
    </source>
</evidence>
<dbReference type="OrthoDB" id="3127318at2759"/>
<feature type="region of interest" description="Disordered" evidence="1">
    <location>
        <begin position="176"/>
        <end position="211"/>
    </location>
</feature>
<accession>A0A9P6EFA1</accession>
<feature type="compositionally biased region" description="Polar residues" evidence="1">
    <location>
        <begin position="176"/>
        <end position="187"/>
    </location>
</feature>
<feature type="compositionally biased region" description="Polar residues" evidence="1">
    <location>
        <begin position="273"/>
        <end position="283"/>
    </location>
</feature>
<dbReference type="EMBL" id="MU157856">
    <property type="protein sequence ID" value="KAF9527985.1"/>
    <property type="molecule type" value="Genomic_DNA"/>
</dbReference>
<sequence length="283" mass="32077">MALSSDKLDFATNFLTFLGFVGSFTAVLRYLDPWHDYFCLAALTGELRKMWTDYEVEDVLPRGSVRMQLLRGIQCLEHQVQELVFIPQSSKFRPSAWRKSFHLKSLLAQARILRIGLLILSEQHRRSARDQIVSDSHDSDNLLLLEAWFHQLSNELVVDLNLSSYDTSVIPVVATGQSCNPRHSSTRVPLPNRSTSSSSTDSSDTIIASSPFDTHQCRSTQDLLLLNSPPMKSSSAPSVETSKRDTSWKHLVSRSRGFLFQPFSTRNRRQRKSSSNFDSELPV</sequence>
<dbReference type="AlphaFoldDB" id="A0A9P6EFA1"/>
<organism evidence="2 3">
    <name type="scientific">Crepidotus variabilis</name>
    <dbReference type="NCBI Taxonomy" id="179855"/>
    <lineage>
        <taxon>Eukaryota</taxon>
        <taxon>Fungi</taxon>
        <taxon>Dikarya</taxon>
        <taxon>Basidiomycota</taxon>
        <taxon>Agaricomycotina</taxon>
        <taxon>Agaricomycetes</taxon>
        <taxon>Agaricomycetidae</taxon>
        <taxon>Agaricales</taxon>
        <taxon>Agaricineae</taxon>
        <taxon>Crepidotaceae</taxon>
        <taxon>Crepidotus</taxon>
    </lineage>
</organism>
<protein>
    <submittedName>
        <fullName evidence="2">Uncharacterized protein</fullName>
    </submittedName>
</protein>
<feature type="compositionally biased region" description="Low complexity" evidence="1">
    <location>
        <begin position="194"/>
        <end position="210"/>
    </location>
</feature>
<keyword evidence="3" id="KW-1185">Reference proteome</keyword>
<feature type="region of interest" description="Disordered" evidence="1">
    <location>
        <begin position="263"/>
        <end position="283"/>
    </location>
</feature>
<feature type="region of interest" description="Disordered" evidence="1">
    <location>
        <begin position="226"/>
        <end position="248"/>
    </location>
</feature>
<name>A0A9P6EFA1_9AGAR</name>
<feature type="compositionally biased region" description="Polar residues" evidence="1">
    <location>
        <begin position="230"/>
        <end position="240"/>
    </location>
</feature>